<evidence type="ECO:0000259" key="7">
    <source>
        <dbReference type="Pfam" id="PF00892"/>
    </source>
</evidence>
<comment type="subcellular location">
    <subcellularLocation>
        <location evidence="1">Membrane</location>
        <topology evidence="1">Multi-pass membrane protein</topology>
    </subcellularLocation>
</comment>
<feature type="transmembrane region" description="Helical" evidence="6">
    <location>
        <begin position="122"/>
        <end position="140"/>
    </location>
</feature>
<comment type="similarity">
    <text evidence="2">Belongs to the EamA transporter family.</text>
</comment>
<dbReference type="GeneID" id="69588908"/>
<accession>A0A3E5GNF5</accession>
<dbReference type="Proteomes" id="UP001060104">
    <property type="component" value="Chromosome"/>
</dbReference>
<dbReference type="Proteomes" id="UP000095606">
    <property type="component" value="Unassembled WGS sequence"/>
</dbReference>
<dbReference type="InterPro" id="IPR000620">
    <property type="entry name" value="EamA_dom"/>
</dbReference>
<reference evidence="8 10" key="1">
    <citation type="submission" date="2015-09" db="EMBL/GenBank/DDBJ databases">
        <authorList>
            <consortium name="Pathogen Informatics"/>
        </authorList>
    </citation>
    <scope>NUCLEOTIDE SEQUENCE [LARGE SCALE GENOMIC DNA]</scope>
    <source>
        <strain evidence="8 10">2789STDY5834846</strain>
    </source>
</reference>
<dbReference type="EMBL" id="CZAE01000001">
    <property type="protein sequence ID" value="CUO41675.1"/>
    <property type="molecule type" value="Genomic_DNA"/>
</dbReference>
<feature type="transmembrane region" description="Helical" evidence="6">
    <location>
        <begin position="36"/>
        <end position="53"/>
    </location>
</feature>
<feature type="transmembrane region" description="Helical" evidence="6">
    <location>
        <begin position="179"/>
        <end position="201"/>
    </location>
</feature>
<feature type="transmembrane region" description="Helical" evidence="6">
    <location>
        <begin position="270"/>
        <end position="288"/>
    </location>
</feature>
<feature type="transmembrane region" description="Helical" evidence="6">
    <location>
        <begin position="213"/>
        <end position="234"/>
    </location>
</feature>
<evidence type="ECO:0000256" key="5">
    <source>
        <dbReference type="ARBA" id="ARBA00023136"/>
    </source>
</evidence>
<reference evidence="9" key="2">
    <citation type="submission" date="2022-08" db="EMBL/GenBank/DDBJ databases">
        <title>Genome Sequencing of Bacteroides fragilis Group Isolates with Nanopore Technology.</title>
        <authorList>
            <person name="Tisza M.J."/>
            <person name="Smith D."/>
            <person name="Dekker J.P."/>
        </authorList>
    </citation>
    <scope>NUCLEOTIDE SEQUENCE</scope>
    <source>
        <strain evidence="9">BFG-527</strain>
    </source>
</reference>
<organism evidence="8 10">
    <name type="scientific">Bacteroides faecis</name>
    <dbReference type="NCBI Taxonomy" id="674529"/>
    <lineage>
        <taxon>Bacteria</taxon>
        <taxon>Pseudomonadati</taxon>
        <taxon>Bacteroidota</taxon>
        <taxon>Bacteroidia</taxon>
        <taxon>Bacteroidales</taxon>
        <taxon>Bacteroidaceae</taxon>
        <taxon>Bacteroides</taxon>
    </lineage>
</organism>
<keyword evidence="11" id="KW-1185">Reference proteome</keyword>
<keyword evidence="5 6" id="KW-0472">Membrane</keyword>
<protein>
    <submittedName>
        <fullName evidence="9">DMT family transporter</fullName>
    </submittedName>
    <submittedName>
        <fullName evidence="8">Putative transmembrane permease</fullName>
    </submittedName>
</protein>
<dbReference type="Pfam" id="PF00892">
    <property type="entry name" value="EamA"/>
    <property type="match status" value="2"/>
</dbReference>
<dbReference type="SUPFAM" id="SSF103481">
    <property type="entry name" value="Multidrug resistance efflux transporter EmrE"/>
    <property type="match status" value="2"/>
</dbReference>
<feature type="transmembrane region" description="Helical" evidence="6">
    <location>
        <begin position="246"/>
        <end position="264"/>
    </location>
</feature>
<name>A0A174F0E5_9BACE</name>
<evidence type="ECO:0000313" key="10">
    <source>
        <dbReference type="Proteomes" id="UP000095606"/>
    </source>
</evidence>
<dbReference type="PANTHER" id="PTHR32322">
    <property type="entry name" value="INNER MEMBRANE TRANSPORTER"/>
    <property type="match status" value="1"/>
</dbReference>
<feature type="transmembrane region" description="Helical" evidence="6">
    <location>
        <begin position="91"/>
        <end position="110"/>
    </location>
</feature>
<dbReference type="PANTHER" id="PTHR32322:SF2">
    <property type="entry name" value="EAMA DOMAIN-CONTAINING PROTEIN"/>
    <property type="match status" value="1"/>
</dbReference>
<feature type="transmembrane region" description="Helical" evidence="6">
    <location>
        <begin position="146"/>
        <end position="167"/>
    </location>
</feature>
<sequence>MKGHILILSANILFGVSMPVFKYLLTSDVPPEAITIMRAIFACMMFWFVSLFMPKEKVLPKDLRTLFICALCGVGINQWLFVVGLKSSSPVDASIIATAVPIFVLLLAAVVLKEPVTAKKSFGVFLGVSGGVLLVFNSAHTSDGTASLWGDTLMLLNQLMYSVYLVLSKPLSRYYSSVTMMKWMFLFSTLTLAPFCLPHVQHVPIFHRETFDITQMCALLYLLFGATFVAFMLIPMALKHIRPTTVSMYNYVQPIVASVIAIAVGQDTLSIQKLLSAALVFAGVYLVTKSKKKEEMKNLILHKT</sequence>
<keyword evidence="3 6" id="KW-0812">Transmembrane</keyword>
<gene>
    <name evidence="8" type="ORF">ERS852461_00229</name>
    <name evidence="9" type="ORF">NXY30_10100</name>
</gene>
<evidence type="ECO:0000256" key="3">
    <source>
        <dbReference type="ARBA" id="ARBA00022692"/>
    </source>
</evidence>
<feature type="domain" description="EamA" evidence="7">
    <location>
        <begin position="148"/>
        <end position="288"/>
    </location>
</feature>
<proteinExistence type="inferred from homology"/>
<feature type="domain" description="EamA" evidence="7">
    <location>
        <begin position="1"/>
        <end position="135"/>
    </location>
</feature>
<evidence type="ECO:0000256" key="4">
    <source>
        <dbReference type="ARBA" id="ARBA00022989"/>
    </source>
</evidence>
<dbReference type="AlphaFoldDB" id="A0A174F0E5"/>
<keyword evidence="4 6" id="KW-1133">Transmembrane helix</keyword>
<dbReference type="InterPro" id="IPR050638">
    <property type="entry name" value="AA-Vitamin_Transporters"/>
</dbReference>
<feature type="transmembrane region" description="Helical" evidence="6">
    <location>
        <begin position="65"/>
        <end position="85"/>
    </location>
</feature>
<evidence type="ECO:0000256" key="2">
    <source>
        <dbReference type="ARBA" id="ARBA00007362"/>
    </source>
</evidence>
<dbReference type="InterPro" id="IPR037185">
    <property type="entry name" value="EmrE-like"/>
</dbReference>
<evidence type="ECO:0000256" key="6">
    <source>
        <dbReference type="SAM" id="Phobius"/>
    </source>
</evidence>
<evidence type="ECO:0000313" key="9">
    <source>
        <dbReference type="EMBL" id="UVQ76689.1"/>
    </source>
</evidence>
<accession>A0A174F0E5</accession>
<feature type="transmembrane region" description="Helical" evidence="6">
    <location>
        <begin position="5"/>
        <end position="24"/>
    </location>
</feature>
<evidence type="ECO:0000256" key="1">
    <source>
        <dbReference type="ARBA" id="ARBA00004141"/>
    </source>
</evidence>
<dbReference type="GO" id="GO:0016020">
    <property type="term" value="C:membrane"/>
    <property type="evidence" value="ECO:0007669"/>
    <property type="project" value="UniProtKB-SubCell"/>
</dbReference>
<dbReference type="RefSeq" id="WP_055268634.1">
    <property type="nucleotide sequence ID" value="NZ_CABMFH010000001.1"/>
</dbReference>
<dbReference type="EMBL" id="CP103141">
    <property type="protein sequence ID" value="UVQ76689.1"/>
    <property type="molecule type" value="Genomic_DNA"/>
</dbReference>
<evidence type="ECO:0000313" key="8">
    <source>
        <dbReference type="EMBL" id="CUO41675.1"/>
    </source>
</evidence>
<evidence type="ECO:0000313" key="11">
    <source>
        <dbReference type="Proteomes" id="UP001060104"/>
    </source>
</evidence>